<evidence type="ECO:0000313" key="2">
    <source>
        <dbReference type="EMBL" id="OLP95264.1"/>
    </source>
</evidence>
<evidence type="ECO:0000313" key="3">
    <source>
        <dbReference type="Proteomes" id="UP000186817"/>
    </source>
</evidence>
<feature type="compositionally biased region" description="Basic and acidic residues" evidence="1">
    <location>
        <begin position="58"/>
        <end position="75"/>
    </location>
</feature>
<gene>
    <name evidence="2" type="ORF">AK812_SmicGene22611</name>
</gene>
<comment type="caution">
    <text evidence="2">The sequence shown here is derived from an EMBL/GenBank/DDBJ whole genome shotgun (WGS) entry which is preliminary data.</text>
</comment>
<dbReference type="AlphaFoldDB" id="A0A1Q9DJA3"/>
<dbReference type="EMBL" id="LSRX01000510">
    <property type="protein sequence ID" value="OLP95264.1"/>
    <property type="molecule type" value="Genomic_DNA"/>
</dbReference>
<accession>A0A1Q9DJA3</accession>
<reference evidence="2 3" key="1">
    <citation type="submission" date="2016-02" db="EMBL/GenBank/DDBJ databases">
        <title>Genome analysis of coral dinoflagellate symbionts highlights evolutionary adaptations to a symbiotic lifestyle.</title>
        <authorList>
            <person name="Aranda M."/>
            <person name="Li Y."/>
            <person name="Liew Y.J."/>
            <person name="Baumgarten S."/>
            <person name="Simakov O."/>
            <person name="Wilson M."/>
            <person name="Piel J."/>
            <person name="Ashoor H."/>
            <person name="Bougouffa S."/>
            <person name="Bajic V.B."/>
            <person name="Ryu T."/>
            <person name="Ravasi T."/>
            <person name="Bayer T."/>
            <person name="Micklem G."/>
            <person name="Kim H."/>
            <person name="Bhak J."/>
            <person name="Lajeunesse T.C."/>
            <person name="Voolstra C.R."/>
        </authorList>
    </citation>
    <scope>NUCLEOTIDE SEQUENCE [LARGE SCALE GENOMIC DNA]</scope>
    <source>
        <strain evidence="2 3">CCMP2467</strain>
    </source>
</reference>
<keyword evidence="3" id="KW-1185">Reference proteome</keyword>
<feature type="compositionally biased region" description="Basic and acidic residues" evidence="1">
    <location>
        <begin position="135"/>
        <end position="145"/>
    </location>
</feature>
<dbReference type="OrthoDB" id="418523at2759"/>
<feature type="region of interest" description="Disordered" evidence="1">
    <location>
        <begin position="18"/>
        <end position="76"/>
    </location>
</feature>
<feature type="region of interest" description="Disordered" evidence="1">
    <location>
        <begin position="99"/>
        <end position="163"/>
    </location>
</feature>
<dbReference type="Proteomes" id="UP000186817">
    <property type="component" value="Unassembled WGS sequence"/>
</dbReference>
<name>A0A1Q9DJA3_SYMMI</name>
<feature type="compositionally biased region" description="Polar residues" evidence="1">
    <location>
        <begin position="37"/>
        <end position="54"/>
    </location>
</feature>
<protein>
    <submittedName>
        <fullName evidence="2">Uncharacterized protein</fullName>
    </submittedName>
</protein>
<organism evidence="2 3">
    <name type="scientific">Symbiodinium microadriaticum</name>
    <name type="common">Dinoflagellate</name>
    <name type="synonym">Zooxanthella microadriatica</name>
    <dbReference type="NCBI Taxonomy" id="2951"/>
    <lineage>
        <taxon>Eukaryota</taxon>
        <taxon>Sar</taxon>
        <taxon>Alveolata</taxon>
        <taxon>Dinophyceae</taxon>
        <taxon>Suessiales</taxon>
        <taxon>Symbiodiniaceae</taxon>
        <taxon>Symbiodinium</taxon>
    </lineage>
</organism>
<proteinExistence type="predicted"/>
<sequence length="544" mass="60581">MGSASMLAARPIAVAFGDDFWRPPSRPRKEVVPSPAFVSSQGSRRSLPGSNSLFPQGRCRDRDRRRQQDPLKQPDDLLTQIKCSSFRQYPILEALVRAASSANDRPTVSRQSSPRTAERTPSAQEEPAINSPAESRGRAAERTPSAEEPAMNSPAGSPALSQRSLNSLPTVQSMEFPEDSGAEAERIQKSMDRCKSTELVWVTPADIEMRLTWFLSSPEGGTSQVLSNLASTLQPLSIGSSDLSGSWVLQLWASMPRALSGVRRGSVVKALVAAAIGAHCAWQAFVSIPGGRHNTRSTARVVRSAEGDSEDILDREDIEVWDQTAEELSLDMRELLVTDANVFLVGPDMDSYREDIKLVAERINYTFVDFEHTNLVSAGEMTGQLEKVVAVPPLTSVTRFPWKVMMHGLIVWLDPDGWERRDIIMREKIRKKKFPKKKAAFGPEKAMEFGFNRPKEIDAADPIDMWQEADVHVDLQSRSDMPVADHIMAAVIDAILRSPPKWRSWMKAGKVRGTIPTDYETPYQVRREFHSYGMSPRLNKLLKA</sequence>
<evidence type="ECO:0000256" key="1">
    <source>
        <dbReference type="SAM" id="MobiDB-lite"/>
    </source>
</evidence>
<feature type="compositionally biased region" description="Polar residues" evidence="1">
    <location>
        <begin position="100"/>
        <end position="123"/>
    </location>
</feature>